<protein>
    <recommendedName>
        <fullName evidence="4">DUF229 domain containing protein</fullName>
    </recommendedName>
</protein>
<evidence type="ECO:0000313" key="3">
    <source>
        <dbReference type="Proteomes" id="UP001152799"/>
    </source>
</evidence>
<reference evidence="2" key="1">
    <citation type="submission" date="2022-01" db="EMBL/GenBank/DDBJ databases">
        <authorList>
            <person name="King R."/>
        </authorList>
    </citation>
    <scope>NUCLEOTIDE SEQUENCE</scope>
</reference>
<evidence type="ECO:0000256" key="1">
    <source>
        <dbReference type="SAM" id="Phobius"/>
    </source>
</evidence>
<dbReference type="CDD" id="cd16021">
    <property type="entry name" value="ALP_like"/>
    <property type="match status" value="1"/>
</dbReference>
<dbReference type="PANTHER" id="PTHR10974">
    <property type="entry name" value="FI08016P-RELATED"/>
    <property type="match status" value="1"/>
</dbReference>
<dbReference type="PANTHER" id="PTHR10974:SF1">
    <property type="entry name" value="FI08016P-RELATED"/>
    <property type="match status" value="1"/>
</dbReference>
<dbReference type="GO" id="GO:0005615">
    <property type="term" value="C:extracellular space"/>
    <property type="evidence" value="ECO:0007669"/>
    <property type="project" value="TreeGrafter"/>
</dbReference>
<sequence>MKQSWCGKDQQYELLPNTGNGNKNTGKAKWRSIFQVNRYWGILFVLAVLVFAFDYFELNSILSLEFKNIAILPTVPPPELPRSLDGYVVNTPGCRIPDMNPFDITVKEFIETPSKFSCDKINAPLFDSNATSLYMLTRSLSVYNVSNSTDLTCCYRDFIRLDAEGSGEDNRVKYSKQCQKIGQEPVNIINSEFVRVSCKNSAEKTVYDDFFAFVPVKKPKLSIPRKKLKPNILIIGLDAVSRLNLHRQMPKTHKYITENLDAIELLGYNKVADNTFVNLMPVFAGMFESELKNSCWPESRSHFDDCPFLWKNYSANNYVTAVGEDCAEIGLFYYQKYGFIKQTSDYYYTTFVREAEGTIGTDKNVNCRQCVGARDAYKLILDYVKKFTRTMHLQAAPYFGFFWSNSLSHDYLNEPGLGDESYYDLFKTLKETGALNDTILIFMSDHGIRWGGIRQTYQGQMEERLPFVIMALPEWFKSSYPQAVMNLKRNVRRLTTPFDLHETLKELLDVDNLLNPSDNSNFVSRGYSLFSNIPKTRTCKDAEIPSHWCTCQQSAAISTNDSEVISAAKFAVYHINSQLAGYAQCAILDLDDIINARVTVYKEDHITNKRSTKDYMLTLQTKPGDGIFEVNIFWFLYINGSMTSHGSGFQVTVRSRALKKKAKRNVDSVTRNKIEIEKSALDEERFNITGTISRLNLYGKQSYCVTDFHSKLYCYCTNLLNF</sequence>
<proteinExistence type="predicted"/>
<dbReference type="FunFam" id="3.40.720.10:FF:000017">
    <property type="entry name" value="Predicted protein"/>
    <property type="match status" value="1"/>
</dbReference>
<keyword evidence="3" id="KW-1185">Reference proteome</keyword>
<name>A0A9N9MVX8_9CUCU</name>
<dbReference type="Gene3D" id="3.40.720.10">
    <property type="entry name" value="Alkaline Phosphatase, subunit A"/>
    <property type="match status" value="1"/>
</dbReference>
<dbReference type="Proteomes" id="UP001152799">
    <property type="component" value="Chromosome 7"/>
</dbReference>
<dbReference type="AlphaFoldDB" id="A0A9N9MVX8"/>
<evidence type="ECO:0000313" key="2">
    <source>
        <dbReference type="EMBL" id="CAG9771750.1"/>
    </source>
</evidence>
<dbReference type="OrthoDB" id="413313at2759"/>
<dbReference type="Pfam" id="PF02995">
    <property type="entry name" value="DUF229"/>
    <property type="match status" value="1"/>
</dbReference>
<dbReference type="SUPFAM" id="SSF53649">
    <property type="entry name" value="Alkaline phosphatase-like"/>
    <property type="match status" value="1"/>
</dbReference>
<keyword evidence="1" id="KW-1133">Transmembrane helix</keyword>
<accession>A0A9N9MVX8</accession>
<keyword evidence="1" id="KW-0472">Membrane</keyword>
<feature type="transmembrane region" description="Helical" evidence="1">
    <location>
        <begin position="39"/>
        <end position="56"/>
    </location>
</feature>
<evidence type="ECO:0008006" key="4">
    <source>
        <dbReference type="Google" id="ProtNLM"/>
    </source>
</evidence>
<keyword evidence="1" id="KW-0812">Transmembrane</keyword>
<organism evidence="2 3">
    <name type="scientific">Ceutorhynchus assimilis</name>
    <name type="common">cabbage seed weevil</name>
    <dbReference type="NCBI Taxonomy" id="467358"/>
    <lineage>
        <taxon>Eukaryota</taxon>
        <taxon>Metazoa</taxon>
        <taxon>Ecdysozoa</taxon>
        <taxon>Arthropoda</taxon>
        <taxon>Hexapoda</taxon>
        <taxon>Insecta</taxon>
        <taxon>Pterygota</taxon>
        <taxon>Neoptera</taxon>
        <taxon>Endopterygota</taxon>
        <taxon>Coleoptera</taxon>
        <taxon>Polyphaga</taxon>
        <taxon>Cucujiformia</taxon>
        <taxon>Curculionidae</taxon>
        <taxon>Ceutorhynchinae</taxon>
        <taxon>Ceutorhynchus</taxon>
    </lineage>
</organism>
<gene>
    <name evidence="2" type="ORF">CEUTPL_LOCUS12175</name>
</gene>
<dbReference type="InterPro" id="IPR004245">
    <property type="entry name" value="DUF229"/>
</dbReference>
<dbReference type="InterPro" id="IPR017850">
    <property type="entry name" value="Alkaline_phosphatase_core_sf"/>
</dbReference>
<dbReference type="EMBL" id="OU892283">
    <property type="protein sequence ID" value="CAG9771750.1"/>
    <property type="molecule type" value="Genomic_DNA"/>
</dbReference>